<dbReference type="Proteomes" id="UP000265520">
    <property type="component" value="Unassembled WGS sequence"/>
</dbReference>
<reference evidence="2 3" key="1">
    <citation type="journal article" date="2018" name="Front. Plant Sci.">
        <title>Red Clover (Trifolium pratense) and Zigzag Clover (T. medium) - A Picture of Genomic Similarities and Differences.</title>
        <authorList>
            <person name="Dluhosova J."/>
            <person name="Istvanek J."/>
            <person name="Nedelnik J."/>
            <person name="Repkova J."/>
        </authorList>
    </citation>
    <scope>NUCLEOTIDE SEQUENCE [LARGE SCALE GENOMIC DNA]</scope>
    <source>
        <strain evidence="3">cv. 10/8</strain>
        <tissue evidence="2">Leaf</tissue>
    </source>
</reference>
<evidence type="ECO:0000256" key="1">
    <source>
        <dbReference type="SAM" id="Phobius"/>
    </source>
</evidence>
<organism evidence="2 3">
    <name type="scientific">Trifolium medium</name>
    <dbReference type="NCBI Taxonomy" id="97028"/>
    <lineage>
        <taxon>Eukaryota</taxon>
        <taxon>Viridiplantae</taxon>
        <taxon>Streptophyta</taxon>
        <taxon>Embryophyta</taxon>
        <taxon>Tracheophyta</taxon>
        <taxon>Spermatophyta</taxon>
        <taxon>Magnoliopsida</taxon>
        <taxon>eudicotyledons</taxon>
        <taxon>Gunneridae</taxon>
        <taxon>Pentapetalae</taxon>
        <taxon>rosids</taxon>
        <taxon>fabids</taxon>
        <taxon>Fabales</taxon>
        <taxon>Fabaceae</taxon>
        <taxon>Papilionoideae</taxon>
        <taxon>50 kb inversion clade</taxon>
        <taxon>NPAAA clade</taxon>
        <taxon>Hologalegina</taxon>
        <taxon>IRL clade</taxon>
        <taxon>Trifolieae</taxon>
        <taxon>Trifolium</taxon>
    </lineage>
</organism>
<protein>
    <submittedName>
        <fullName evidence="2">Uncharacterized protein</fullName>
    </submittedName>
</protein>
<evidence type="ECO:0000313" key="2">
    <source>
        <dbReference type="EMBL" id="MCH80442.1"/>
    </source>
</evidence>
<proteinExistence type="predicted"/>
<keyword evidence="3" id="KW-1185">Reference proteome</keyword>
<gene>
    <name evidence="2" type="ORF">A2U01_0001210</name>
</gene>
<dbReference type="AlphaFoldDB" id="A0A392LZI3"/>
<keyword evidence="1" id="KW-0472">Membrane</keyword>
<accession>A0A392LZI3</accession>
<comment type="caution">
    <text evidence="2">The sequence shown here is derived from an EMBL/GenBank/DDBJ whole genome shotgun (WGS) entry which is preliminary data.</text>
</comment>
<name>A0A392LZI3_9FABA</name>
<feature type="transmembrane region" description="Helical" evidence="1">
    <location>
        <begin position="81"/>
        <end position="98"/>
    </location>
</feature>
<sequence length="204" mass="22683">MSRSMSPHLRLPILQGYICVYASVSDVLILTNAVTSHSAPKTAILFTLLVVVNYSITLLLHKSEMSSSILRRLNYSSINRYSYVAPSFIVVSTLIFPPDKRCKLYFPFSIYHKVPKDVLLYPISLGSFPVETSPDNGISLLLEYSNCLYASLSTGHVTSHVHLRATYYSSNIQLQGSSFKLPSNFAFPPRSSSLISLVHFGSQP</sequence>
<keyword evidence="1" id="KW-1133">Transmembrane helix</keyword>
<feature type="transmembrane region" description="Helical" evidence="1">
    <location>
        <begin position="43"/>
        <end position="60"/>
    </location>
</feature>
<dbReference type="EMBL" id="LXQA010001061">
    <property type="protein sequence ID" value="MCH80442.1"/>
    <property type="molecule type" value="Genomic_DNA"/>
</dbReference>
<keyword evidence="1" id="KW-0812">Transmembrane</keyword>
<evidence type="ECO:0000313" key="3">
    <source>
        <dbReference type="Proteomes" id="UP000265520"/>
    </source>
</evidence>
<feature type="transmembrane region" description="Helical" evidence="1">
    <location>
        <begin position="12"/>
        <end position="31"/>
    </location>
</feature>